<proteinExistence type="predicted"/>
<accession>A0A2V1GPJ8</accession>
<dbReference type="AlphaFoldDB" id="A0A2V1GPJ8"/>
<gene>
    <name evidence="1" type="ORF">DC094_18970</name>
</gene>
<keyword evidence="2" id="KW-1185">Reference proteome</keyword>
<reference evidence="1 2" key="1">
    <citation type="submission" date="2018-04" db="EMBL/GenBank/DDBJ databases">
        <title>Thalassorhabdus spongiae gen. nov., sp. nov., isolated from a marine sponge in South-West Iceland.</title>
        <authorList>
            <person name="Knobloch S."/>
            <person name="Daussin A."/>
            <person name="Johannsson R."/>
            <person name="Marteinsson V.T."/>
        </authorList>
    </citation>
    <scope>NUCLEOTIDE SEQUENCE [LARGE SCALE GENOMIC DNA]</scope>
    <source>
        <strain evidence="1 2">Hp12</strain>
    </source>
</reference>
<dbReference type="Proteomes" id="UP000244906">
    <property type="component" value="Unassembled WGS sequence"/>
</dbReference>
<name>A0A2V1GPJ8_9GAMM</name>
<evidence type="ECO:0000313" key="2">
    <source>
        <dbReference type="Proteomes" id="UP000244906"/>
    </source>
</evidence>
<dbReference type="RefSeq" id="WP_116688701.1">
    <property type="nucleotide sequence ID" value="NZ_CAWNYD010000011.1"/>
</dbReference>
<sequence>MAIDVMPTRVGFLQPNDLQPADILLKWLPDHPSVPSRLINLYQSTATFFTMHHTGHYFEQHFGLNPNKFTHSAIVYTDNSILEYDENAGFLEIMKFHGKGCLKLNATDDKHLNNHYLVIRCNEDNIVERACGNMEYVYEHWEQKKTSSYGVRKLVGNIFGYIGSHYNTQKISEIVSKIAGEQHSWFKSNRQNFFCSQFVCFIYLWAMADLIQTGSKFEHISDLFDIDQARIPPSELAIRLIKSPYFSIAGEYSPSITHGSVQPQ</sequence>
<evidence type="ECO:0000313" key="1">
    <source>
        <dbReference type="EMBL" id="PVZ64946.1"/>
    </source>
</evidence>
<dbReference type="EMBL" id="QDDL01000011">
    <property type="protein sequence ID" value="PVZ64946.1"/>
    <property type="molecule type" value="Genomic_DNA"/>
</dbReference>
<comment type="caution">
    <text evidence="1">The sequence shown here is derived from an EMBL/GenBank/DDBJ whole genome shotgun (WGS) entry which is preliminary data.</text>
</comment>
<organism evidence="1 2">
    <name type="scientific">Pelagibaculum spongiae</name>
    <dbReference type="NCBI Taxonomy" id="2080658"/>
    <lineage>
        <taxon>Bacteria</taxon>
        <taxon>Pseudomonadati</taxon>
        <taxon>Pseudomonadota</taxon>
        <taxon>Gammaproteobacteria</taxon>
        <taxon>Oceanospirillales</taxon>
        <taxon>Pelagibaculum</taxon>
    </lineage>
</organism>
<dbReference type="Gene3D" id="3.90.1720.10">
    <property type="entry name" value="endopeptidase domain like (from Nostoc punctiforme)"/>
    <property type="match status" value="1"/>
</dbReference>
<protein>
    <submittedName>
        <fullName evidence="1">Uncharacterized protein</fullName>
    </submittedName>
</protein>